<name>I3SVK1_LOTJA</name>
<reference evidence="1" key="1">
    <citation type="submission" date="2012-05" db="EMBL/GenBank/DDBJ databases">
        <authorList>
            <person name="Krishnakumar V."/>
            <person name="Cheung F."/>
            <person name="Xiao Y."/>
            <person name="Chan A."/>
            <person name="Moskal W.A."/>
            <person name="Town C.D."/>
        </authorList>
    </citation>
    <scope>NUCLEOTIDE SEQUENCE</scope>
</reference>
<sequence length="40" mass="4625">MLTQPSREPHRLLFLVMQALLGLRTLPFLNSPIPTKPFCF</sequence>
<dbReference type="AlphaFoldDB" id="I3SVK1"/>
<proteinExistence type="evidence at transcript level"/>
<dbReference type="EMBL" id="BT144499">
    <property type="protein sequence ID" value="AFK44293.1"/>
    <property type="molecule type" value="mRNA"/>
</dbReference>
<evidence type="ECO:0000313" key="1">
    <source>
        <dbReference type="EMBL" id="AFK44293.1"/>
    </source>
</evidence>
<protein>
    <submittedName>
        <fullName evidence="1">Uncharacterized protein</fullName>
    </submittedName>
</protein>
<organism evidence="1">
    <name type="scientific">Lotus japonicus</name>
    <name type="common">Lotus corniculatus var. japonicus</name>
    <dbReference type="NCBI Taxonomy" id="34305"/>
    <lineage>
        <taxon>Eukaryota</taxon>
        <taxon>Viridiplantae</taxon>
        <taxon>Streptophyta</taxon>
        <taxon>Embryophyta</taxon>
        <taxon>Tracheophyta</taxon>
        <taxon>Spermatophyta</taxon>
        <taxon>Magnoliopsida</taxon>
        <taxon>eudicotyledons</taxon>
        <taxon>Gunneridae</taxon>
        <taxon>Pentapetalae</taxon>
        <taxon>rosids</taxon>
        <taxon>fabids</taxon>
        <taxon>Fabales</taxon>
        <taxon>Fabaceae</taxon>
        <taxon>Papilionoideae</taxon>
        <taxon>50 kb inversion clade</taxon>
        <taxon>NPAAA clade</taxon>
        <taxon>Hologalegina</taxon>
        <taxon>robinioid clade</taxon>
        <taxon>Loteae</taxon>
        <taxon>Lotus</taxon>
    </lineage>
</organism>
<accession>I3SVK1</accession>